<dbReference type="GeneID" id="89610076"/>
<comment type="similarity">
    <text evidence="3">Belongs to the RbfA family.</text>
</comment>
<reference evidence="6" key="2">
    <citation type="submission" date="2022-09" db="EMBL/GenBank/DDBJ databases">
        <authorList>
            <person name="Li Z.-J."/>
        </authorList>
    </citation>
    <scope>NUCLEOTIDE SEQUENCE</scope>
    <source>
        <strain evidence="6">TGB11</strain>
    </source>
</reference>
<comment type="subunit">
    <text evidence="3">Monomer. Binds 30S ribosomal subunits, but not 50S ribosomal subunits or 70S ribosomes.</text>
</comment>
<reference evidence="7 8" key="1">
    <citation type="journal article" date="2017" name="Genome Announc.">
        <title>Draft Genome Sequences of Salinivibrio proteolyticus, Salinivibrio sharmensis, Salinivibrio siamensis, Salinivibrio costicola subsp. alcaliphilus, Salinivibrio costicola subsp. vallismortis, and 29 New Isolates Belonging to the Genus Salinivibrio.</title>
        <authorList>
            <person name="Lopez-Hermoso C."/>
            <person name="de la Haba R.R."/>
            <person name="Sanchez-Porro C."/>
            <person name="Bayliss S.C."/>
            <person name="Feil E.J."/>
            <person name="Ventosa A."/>
        </authorList>
    </citation>
    <scope>NUCLEOTIDE SEQUENCE [LARGE SCALE GENOMIC DNA]</scope>
    <source>
        <strain evidence="4 8">AL184</strain>
        <strain evidence="5 7">IC202</strain>
    </source>
</reference>
<evidence type="ECO:0000313" key="4">
    <source>
        <dbReference type="EMBL" id="OOE38893.1"/>
    </source>
</evidence>
<dbReference type="PANTHER" id="PTHR33515">
    <property type="entry name" value="RIBOSOME-BINDING FACTOR A, CHLOROPLASTIC-RELATED"/>
    <property type="match status" value="1"/>
</dbReference>
<dbReference type="PANTHER" id="PTHR33515:SF1">
    <property type="entry name" value="RIBOSOME-BINDING FACTOR A, CHLOROPLASTIC-RELATED"/>
    <property type="match status" value="1"/>
</dbReference>
<comment type="subcellular location">
    <subcellularLocation>
        <location evidence="3">Cytoplasm</location>
    </subcellularLocation>
</comment>
<comment type="function">
    <text evidence="3">One of several proteins that assist in the late maturation steps of the functional core of the 30S ribosomal subunit. Associates with free 30S ribosomal subunits (but not with 30S subunits that are part of 70S ribosomes or polysomes). Required for efficient processing of 16S rRNA. May interact with the 5'-terminal helix region of 16S rRNA.</text>
</comment>
<dbReference type="GO" id="GO:0005829">
    <property type="term" value="C:cytosol"/>
    <property type="evidence" value="ECO:0007669"/>
    <property type="project" value="TreeGrafter"/>
</dbReference>
<dbReference type="InterPro" id="IPR000238">
    <property type="entry name" value="RbfA"/>
</dbReference>
<dbReference type="AlphaFoldDB" id="A0A1V3GHG7"/>
<accession>A0A1V3GHG7</accession>
<evidence type="ECO:0000256" key="2">
    <source>
        <dbReference type="ARBA" id="ARBA00022517"/>
    </source>
</evidence>
<dbReference type="EMBL" id="MUEO01000023">
    <property type="protein sequence ID" value="OOE43556.1"/>
    <property type="molecule type" value="Genomic_DNA"/>
</dbReference>
<dbReference type="EMBL" id="MUEK01000012">
    <property type="protein sequence ID" value="OOE38893.1"/>
    <property type="molecule type" value="Genomic_DNA"/>
</dbReference>
<keyword evidence="1 3" id="KW-0963">Cytoplasm</keyword>
<organism evidence="4 8">
    <name type="scientific">Salinivibrio kushneri</name>
    <dbReference type="NCBI Taxonomy" id="1908198"/>
    <lineage>
        <taxon>Bacteria</taxon>
        <taxon>Pseudomonadati</taxon>
        <taxon>Pseudomonadota</taxon>
        <taxon>Gammaproteobacteria</taxon>
        <taxon>Vibrionales</taxon>
        <taxon>Vibrionaceae</taxon>
        <taxon>Salinivibrio</taxon>
    </lineage>
</organism>
<keyword evidence="8" id="KW-1185">Reference proteome</keyword>
<dbReference type="Proteomes" id="UP000188726">
    <property type="component" value="Unassembled WGS sequence"/>
</dbReference>
<dbReference type="OrthoDB" id="307788at2"/>
<protein>
    <recommendedName>
        <fullName evidence="3">Ribosome-binding factor A</fullName>
    </recommendedName>
</protein>
<evidence type="ECO:0000313" key="7">
    <source>
        <dbReference type="Proteomes" id="UP000188726"/>
    </source>
</evidence>
<name>A0A1V3GHG7_9GAMM</name>
<dbReference type="GO" id="GO:0030490">
    <property type="term" value="P:maturation of SSU-rRNA"/>
    <property type="evidence" value="ECO:0007669"/>
    <property type="project" value="UniProtKB-UniRule"/>
</dbReference>
<evidence type="ECO:0000313" key="5">
    <source>
        <dbReference type="EMBL" id="OOE43556.1"/>
    </source>
</evidence>
<dbReference type="InterPro" id="IPR020053">
    <property type="entry name" value="Ribosome-bd_factorA_CS"/>
</dbReference>
<evidence type="ECO:0000256" key="1">
    <source>
        <dbReference type="ARBA" id="ARBA00022490"/>
    </source>
</evidence>
<dbReference type="Proteomes" id="UP000189021">
    <property type="component" value="Unassembled WGS sequence"/>
</dbReference>
<dbReference type="GO" id="GO:0043024">
    <property type="term" value="F:ribosomal small subunit binding"/>
    <property type="evidence" value="ECO:0007669"/>
    <property type="project" value="TreeGrafter"/>
</dbReference>
<dbReference type="InterPro" id="IPR015946">
    <property type="entry name" value="KH_dom-like_a/b"/>
</dbReference>
<sequence length="130" mass="14640">MGKDFSRTDRVAHQLQKEIALILQREIKDPRIGMVTVSDVQISRDLAYAKVFVTFLTVDEQAPTESLKALNEASGYIRSLVGKAIRLRVTPELTFVFDESLTEGIRISNLVSKAVRSDDERRGEDDKGEE</sequence>
<dbReference type="Proteomes" id="UP001164748">
    <property type="component" value="Chromosome"/>
</dbReference>
<dbReference type="EMBL" id="CP114588">
    <property type="protein sequence ID" value="WBA08245.1"/>
    <property type="molecule type" value="Genomic_DNA"/>
</dbReference>
<dbReference type="FunFam" id="3.30.300.20:FF:000007">
    <property type="entry name" value="Ribosome-binding factor A"/>
    <property type="match status" value="1"/>
</dbReference>
<evidence type="ECO:0000313" key="6">
    <source>
        <dbReference type="EMBL" id="WBA08245.1"/>
    </source>
</evidence>
<dbReference type="HAMAP" id="MF_00003">
    <property type="entry name" value="RbfA"/>
    <property type="match status" value="1"/>
</dbReference>
<evidence type="ECO:0000313" key="8">
    <source>
        <dbReference type="Proteomes" id="UP000189021"/>
    </source>
</evidence>
<dbReference type="PROSITE" id="PS01319">
    <property type="entry name" value="RBFA"/>
    <property type="match status" value="1"/>
</dbReference>
<gene>
    <name evidence="3 6" type="primary">rbfA</name>
    <name evidence="4" type="ORF">BZG00_11935</name>
    <name evidence="5" type="ORF">BZG09_10105</name>
    <name evidence="6" type="ORF">N8M53_10515</name>
</gene>
<dbReference type="SUPFAM" id="SSF89919">
    <property type="entry name" value="Ribosome-binding factor A, RbfA"/>
    <property type="match status" value="1"/>
</dbReference>
<keyword evidence="2 3" id="KW-0690">Ribosome biogenesis</keyword>
<dbReference type="Pfam" id="PF02033">
    <property type="entry name" value="RBFA"/>
    <property type="match status" value="1"/>
</dbReference>
<evidence type="ECO:0000256" key="3">
    <source>
        <dbReference type="HAMAP-Rule" id="MF_00003"/>
    </source>
</evidence>
<dbReference type="RefSeq" id="WP_046075120.1">
    <property type="nucleotide sequence ID" value="NZ_CP040021.1"/>
</dbReference>
<dbReference type="InterPro" id="IPR023799">
    <property type="entry name" value="RbfA_dom_sf"/>
</dbReference>
<proteinExistence type="inferred from homology"/>
<dbReference type="Gene3D" id="3.30.300.20">
    <property type="match status" value="1"/>
</dbReference>
<dbReference type="NCBIfam" id="TIGR00082">
    <property type="entry name" value="rbfA"/>
    <property type="match status" value="1"/>
</dbReference>